<dbReference type="Proteomes" id="UP000037962">
    <property type="component" value="Unassembled WGS sequence"/>
</dbReference>
<feature type="transmembrane region" description="Helical" evidence="1">
    <location>
        <begin position="226"/>
        <end position="257"/>
    </location>
</feature>
<sequence>MLSVRSLVDTAKTYYRWQKEVGDHLRAQGQAAKFYRALPLLLFSYLLLIASPWMLNVTAMKIAELEVIHIPRLFARVSGDLAFYPNGYSLLGAIIYLPVLVVFARKKISPHIRDSSGWRKAGYCIALLLYTVWSALLLFAVARMGLLFGIQFMLSTVLWILILCFWLTQIGIYLLTFTTWFWIMKIVSIYKPWLGLAITGLAFYYGVNIARFLADASKFAYPANLHHLFGVISVSVVAIQWYATVCNSVATAIPWIVKFRIVLGLRREGDSFREGSYYQRWCNQDRDEWPTVRQAVIDGWRTRGEKSDSNLWQVTREAFREVFH</sequence>
<dbReference type="Proteomes" id="UP000037843">
    <property type="component" value="Unassembled WGS sequence"/>
</dbReference>
<protein>
    <submittedName>
        <fullName evidence="2">Uncharacterized protein</fullName>
    </submittedName>
</protein>
<reference evidence="4 5" key="1">
    <citation type="submission" date="2015-09" db="EMBL/GenBank/DDBJ databases">
        <title>Genome Sequences of Mycobacterium immunogenum Isolates, Recuperated from a Chloraminated Drinking Water Distribution System Simulator Subjected to Episodes of Nitrification.</title>
        <authorList>
            <person name="Gomez-Alvarez V."/>
            <person name="Revetta R.P."/>
        </authorList>
    </citation>
    <scope>NUCLEOTIDE SEQUENCE [LARGE SCALE GENOMIC DNA]</scope>
    <source>
        <strain evidence="2 4">H008</strain>
        <strain evidence="3 5">H076</strain>
    </source>
</reference>
<feature type="transmembrane region" description="Helical" evidence="1">
    <location>
        <begin position="156"/>
        <end position="181"/>
    </location>
</feature>
<keyword evidence="5" id="KW-1185">Reference proteome</keyword>
<evidence type="ECO:0000313" key="2">
    <source>
        <dbReference type="EMBL" id="KPG14441.1"/>
    </source>
</evidence>
<feature type="transmembrane region" description="Helical" evidence="1">
    <location>
        <begin position="87"/>
        <end position="104"/>
    </location>
</feature>
<keyword evidence="1" id="KW-1133">Transmembrane helix</keyword>
<feature type="transmembrane region" description="Helical" evidence="1">
    <location>
        <begin position="193"/>
        <end position="214"/>
    </location>
</feature>
<evidence type="ECO:0000313" key="3">
    <source>
        <dbReference type="EMBL" id="KPG34051.1"/>
    </source>
</evidence>
<name>A0A7V8RXH0_9MYCO</name>
<gene>
    <name evidence="2" type="ORF">AN908_07865</name>
    <name evidence="3" type="ORF">AN912_11920</name>
</gene>
<feature type="transmembrane region" description="Helical" evidence="1">
    <location>
        <begin position="125"/>
        <end position="150"/>
    </location>
</feature>
<evidence type="ECO:0000313" key="4">
    <source>
        <dbReference type="Proteomes" id="UP000037843"/>
    </source>
</evidence>
<proteinExistence type="predicted"/>
<dbReference type="EMBL" id="LJFS01000012">
    <property type="protein sequence ID" value="KPG34051.1"/>
    <property type="molecule type" value="Genomic_DNA"/>
</dbReference>
<dbReference type="EMBL" id="LJFO01000003">
    <property type="protein sequence ID" value="KPG14441.1"/>
    <property type="molecule type" value="Genomic_DNA"/>
</dbReference>
<organism evidence="2 4">
    <name type="scientific">Mycobacteroides immunogenum</name>
    <dbReference type="NCBI Taxonomy" id="83262"/>
    <lineage>
        <taxon>Bacteria</taxon>
        <taxon>Bacillati</taxon>
        <taxon>Actinomycetota</taxon>
        <taxon>Actinomycetes</taxon>
        <taxon>Mycobacteriales</taxon>
        <taxon>Mycobacteriaceae</taxon>
        <taxon>Mycobacteroides</taxon>
    </lineage>
</organism>
<accession>A0A7V8RXH0</accession>
<comment type="caution">
    <text evidence="2">The sequence shown here is derived from an EMBL/GenBank/DDBJ whole genome shotgun (WGS) entry which is preliminary data.</text>
</comment>
<keyword evidence="1" id="KW-0472">Membrane</keyword>
<dbReference type="KEGG" id="miz:BAB75_19225"/>
<evidence type="ECO:0000313" key="5">
    <source>
        <dbReference type="Proteomes" id="UP000037962"/>
    </source>
</evidence>
<feature type="transmembrane region" description="Helical" evidence="1">
    <location>
        <begin position="34"/>
        <end position="55"/>
    </location>
</feature>
<keyword evidence="1" id="KW-0812">Transmembrane</keyword>
<evidence type="ECO:0000256" key="1">
    <source>
        <dbReference type="SAM" id="Phobius"/>
    </source>
</evidence>
<dbReference type="AlphaFoldDB" id="A0A7V8RXH0"/>